<dbReference type="Proteomes" id="UP001497444">
    <property type="component" value="Unassembled WGS sequence"/>
</dbReference>
<keyword evidence="2" id="KW-1185">Reference proteome</keyword>
<evidence type="ECO:0000313" key="1">
    <source>
        <dbReference type="EMBL" id="CAK9250856.1"/>
    </source>
</evidence>
<name>A0ABP0VA52_9BRYO</name>
<dbReference type="EMBL" id="CAXAQS010000256">
    <property type="protein sequence ID" value="CAK9250856.1"/>
    <property type="molecule type" value="Genomic_DNA"/>
</dbReference>
<dbReference type="PANTHER" id="PTHR42754">
    <property type="entry name" value="ENDOGLUCANASE"/>
    <property type="match status" value="1"/>
</dbReference>
<dbReference type="PANTHER" id="PTHR42754:SF1">
    <property type="entry name" value="LIPOPROTEIN"/>
    <property type="match status" value="1"/>
</dbReference>
<protein>
    <recommendedName>
        <fullName evidence="3">Secretion system C-terminal sorting domain-containing protein</fullName>
    </recommendedName>
</protein>
<accession>A0ABP0VA52</accession>
<evidence type="ECO:0008006" key="3">
    <source>
        <dbReference type="Google" id="ProtNLM"/>
    </source>
</evidence>
<sequence>MQNTQIKAGLSMNQLDSGQISYLQSIAYTYGSPAFLRAQALLSLNNITPYREYIPVIKGTKSLEKPTNKWKQMHTVQKQSMTLAPNPAATSVLVTVQLADNTADAQLQITDMMGQPMYSQPLQSSYNTISVPLDRFSPDYVRPVACAYNASYFASAEQLTDGNYILSGQEGNADSSGAINQFNAWMVKTDTGGNIIWQQGEVYPYNSAFFCANALPDGFLIQLSVGTSDESGDSINEARKYDNNGNLKWATGFGTPGHDNQLGPMIATQDGGGVLVINVLDTAPISVTNFYNPGVIYKFDSNGAIQWQYWIPLIDGYNNVNFGSLTETKSGSIILVEDLTDLPLGSPFAQHLGGAFLKLDKDGNTIWQNLFFGDSAENNYFFDVTEASDGGIVAIGQATNPATGQLSSWLLKVDSNGCMNGDCPTLYTGIADVSAEQGRFMVFPSPAGVQYTVAVTETAYMQQYRDLAFCLYDLTGRMVYQQPLTDQATTIARGDLPTGMYIWHISDGGRNLSNGKIVMR</sequence>
<proteinExistence type="predicted"/>
<gene>
    <name evidence="1" type="ORF">CSSPJE1EN1_LOCUS26234</name>
</gene>
<dbReference type="NCBIfam" id="TIGR04183">
    <property type="entry name" value="Por_Secre_tail"/>
    <property type="match status" value="1"/>
</dbReference>
<comment type="caution">
    <text evidence="1">The sequence shown here is derived from an EMBL/GenBank/DDBJ whole genome shotgun (WGS) entry which is preliminary data.</text>
</comment>
<organism evidence="1 2">
    <name type="scientific">Sphagnum jensenii</name>
    <dbReference type="NCBI Taxonomy" id="128206"/>
    <lineage>
        <taxon>Eukaryota</taxon>
        <taxon>Viridiplantae</taxon>
        <taxon>Streptophyta</taxon>
        <taxon>Embryophyta</taxon>
        <taxon>Bryophyta</taxon>
        <taxon>Sphagnophytina</taxon>
        <taxon>Sphagnopsida</taxon>
        <taxon>Sphagnales</taxon>
        <taxon>Sphagnaceae</taxon>
        <taxon>Sphagnum</taxon>
    </lineage>
</organism>
<reference evidence="1" key="1">
    <citation type="submission" date="2024-02" db="EMBL/GenBank/DDBJ databases">
        <authorList>
            <consortium name="ELIXIR-Norway"/>
            <consortium name="Elixir Norway"/>
        </authorList>
    </citation>
    <scope>NUCLEOTIDE SEQUENCE</scope>
</reference>
<dbReference type="InterPro" id="IPR026444">
    <property type="entry name" value="Secre_tail"/>
</dbReference>
<evidence type="ECO:0000313" key="2">
    <source>
        <dbReference type="Proteomes" id="UP001497444"/>
    </source>
</evidence>